<feature type="domain" description="Non-reducing end beta-L-arabinofuranosidase-like GH127 catalytic" evidence="1">
    <location>
        <begin position="70"/>
        <end position="378"/>
    </location>
</feature>
<dbReference type="OrthoDB" id="9757939at2"/>
<dbReference type="RefSeq" id="WP_155703452.1">
    <property type="nucleotide sequence ID" value="NZ_CP034235.1"/>
</dbReference>
<feature type="domain" description="Non-reducing end beta-L-arabinofuranosidase-like GH127 middle" evidence="2">
    <location>
        <begin position="394"/>
        <end position="485"/>
    </location>
</feature>
<evidence type="ECO:0000259" key="2">
    <source>
        <dbReference type="Pfam" id="PF20736"/>
    </source>
</evidence>
<reference evidence="4" key="1">
    <citation type="submission" date="2018-11" db="EMBL/GenBank/DDBJ databases">
        <title>Complete genome sequence of Paenibacillus sp. ML311-T8.</title>
        <authorList>
            <person name="Nam Y.-D."/>
            <person name="Kang J."/>
            <person name="Chung W.-H."/>
            <person name="Park Y.S."/>
        </authorList>
    </citation>
    <scope>NUCLEOTIDE SEQUENCE [LARGE SCALE GENOMIC DNA]</scope>
    <source>
        <strain evidence="4">ML311-T8</strain>
    </source>
</reference>
<dbReference type="AlphaFoldDB" id="A0A6B8RR67"/>
<evidence type="ECO:0008006" key="5">
    <source>
        <dbReference type="Google" id="ProtNLM"/>
    </source>
</evidence>
<dbReference type="Proteomes" id="UP000426246">
    <property type="component" value="Chromosome"/>
</dbReference>
<dbReference type="PANTHER" id="PTHR43465">
    <property type="entry name" value="DUF1680 DOMAIN PROTEIN (AFU_ORTHOLOGUE AFUA_1G08910)"/>
    <property type="match status" value="1"/>
</dbReference>
<dbReference type="EMBL" id="CP034235">
    <property type="protein sequence ID" value="QGQ98347.1"/>
    <property type="molecule type" value="Genomic_DNA"/>
</dbReference>
<dbReference type="InterPro" id="IPR012878">
    <property type="entry name" value="Beta-AFase-like_GH127_cat"/>
</dbReference>
<dbReference type="InterPro" id="IPR049046">
    <property type="entry name" value="Beta-AFase-like_GH127_middle"/>
</dbReference>
<name>A0A6B8RR67_9BACL</name>
<dbReference type="Pfam" id="PF20736">
    <property type="entry name" value="Glyco_hydro127M"/>
    <property type="match status" value="1"/>
</dbReference>
<organism evidence="3 4">
    <name type="scientific">Paenibacillus psychroresistens</name>
    <dbReference type="NCBI Taxonomy" id="1778678"/>
    <lineage>
        <taxon>Bacteria</taxon>
        <taxon>Bacillati</taxon>
        <taxon>Bacillota</taxon>
        <taxon>Bacilli</taxon>
        <taxon>Bacillales</taxon>
        <taxon>Paenibacillaceae</taxon>
        <taxon>Paenibacillus</taxon>
    </lineage>
</organism>
<proteinExistence type="predicted"/>
<evidence type="ECO:0000313" key="3">
    <source>
        <dbReference type="EMBL" id="QGQ98347.1"/>
    </source>
</evidence>
<dbReference type="GO" id="GO:0005975">
    <property type="term" value="P:carbohydrate metabolic process"/>
    <property type="evidence" value="ECO:0007669"/>
    <property type="project" value="InterPro"/>
</dbReference>
<evidence type="ECO:0000259" key="1">
    <source>
        <dbReference type="Pfam" id="PF07944"/>
    </source>
</evidence>
<dbReference type="PANTHER" id="PTHR43465:SF2">
    <property type="entry name" value="DUF1680 DOMAIN PROTEIN (AFU_ORTHOLOGUE AFUA_1G08910)"/>
    <property type="match status" value="1"/>
</dbReference>
<dbReference type="InterPro" id="IPR049174">
    <property type="entry name" value="Beta-AFase-like"/>
</dbReference>
<sequence>MTLVKTAFESLPLRSIKPLGWLKDQLRIQADGLTGHLGEHWADVGPQSGWLGGEGESWERGPYYVDGMLPLAYLLEDERLIAKANKWVEWTLASQQEDGMFGPKRINTVNNDINHNHDWWHYMIMLKVLMQHEEATGDSRIVPFLNRFFQFVHLNIEKQPLFSWAEARGAEMLLCIYWLYQRSPNPTWLELAHIIKQQTIDWTAVFADFPFWRKVESWDHKSHVVNVAMGLKAPGTFYQLSGDPKELDAINKGIKSLMKFHGQAHGMFSGDEWLSGTNPSQGVELCAVVEYMFSLENLVRIYGVGQFGDILEKVAFNALPAAISADWTSHQYDQQVNQVMCNVAKRDWSNGADANVFGLEPHFGCCTANMHQGWPKLASHLWMSDGNGGLAAVSYAPCLVRTKVGNGSDATLEVSGGYPFNEEITMKLTLSSAEQFALSLRIPAWCDKPSLLINNVSVTLSIVNGYASIQRHWLDGDTIQLFLPMEVVTHSAHNFAIQINRGPLVYVLPITENWQKIVERAKFHDWEVYPMSPWKYGISSEASFEVVEGIIPKQPFEAANSPIKLRTSGQLIRDWRMEGNNADTPPIHPNVDGQAEQELLLVPYGSSRLRIGEFPLIGKRQ</sequence>
<dbReference type="KEGG" id="ppsc:EHS13_27415"/>
<protein>
    <recommendedName>
        <fullName evidence="5">DUF1680 family protein</fullName>
    </recommendedName>
</protein>
<dbReference type="SUPFAM" id="SSF48208">
    <property type="entry name" value="Six-hairpin glycosidases"/>
    <property type="match status" value="1"/>
</dbReference>
<accession>A0A6B8RR67</accession>
<keyword evidence="4" id="KW-1185">Reference proteome</keyword>
<evidence type="ECO:0000313" key="4">
    <source>
        <dbReference type="Proteomes" id="UP000426246"/>
    </source>
</evidence>
<gene>
    <name evidence="3" type="ORF">EHS13_27415</name>
</gene>
<dbReference type="Pfam" id="PF07944">
    <property type="entry name" value="Beta-AFase-like_GH127_cat"/>
    <property type="match status" value="1"/>
</dbReference>
<dbReference type="InterPro" id="IPR008928">
    <property type="entry name" value="6-hairpin_glycosidase_sf"/>
</dbReference>